<sequence>MGKRFAIILLVNVCIFFNCYSQEAKLFSLTGKVKDVELNYFLNAATVSLFSGDSTLISFQITDSYGVFNFNKLKPSLPYHIIISNVDYRTKTIEIKPNKHTDVLDLGVIIMEAKSIGLAEVFIGVEPVTMNGDTLEFNSGAFKLDSNAVLDDWLRKIPNVTVWNDGQITVNGREIKSLLVNGKRFFGNDFKVATQNLPKNIIQTIQVYKKEQNRLNPLDSLLEMNIKLKKGMETGFFGKVSFGRGTNGRYEGEGNMNAYSRKIQISIAGASNNTNKIANDLQTLLANSTFKSSGTDLSYQSNFQLPGNNKTNTLGLKLNYDFVEFPTLRNKSSLSINHFYQKKVTNENAIIDAITTREAKDPIFQKSIEDLDRAKTSNSTAVNFDYLKDANAIYVQGSLTNSSYDLNSQNQISSTNSLGEALSSSRDEYAESSTISQFSLFSKYNYTPSTFDSPTKKKKFVPFSVSYANDFRSKNSFSNLKTAFTSNIDGSVTSFDRNRQFEDKHLDQQVELKVDDVPQLLFGKRRYFLNANIVSNIRIERVNRTDLVQDNQNNVYVNNSYSSNRIQTDVINSTYGINFSKVIVKRLSDRYEKSLIFQLGGAFNTIKYDNNSLKEFQNLRRNYFAFIPDASISLANHIFGKRKNDLVMSTKVSINIPQIEQLAPLLDSTQFYYFRIGNLNLSAERVQHIGLSYSFENLETKNSFSYQIDGSIKFSNNKIIDSILLSPDGRQQIYAVNGHSYRSLNGSLEVRKAIKYSASDLKLQGFGNITKDFIPAFINSQSVVNENLIINIGVGAGYGFRELMTLDFRENLSFYRAEQPYFKSSFKGTTLTHTLSLNYKINKKLFFNTNINVNDNRSSGVKSNVFNIWNAYLSQRFLKGNNVELKFSALDILKQNKNLINRIEGNRFITNSRNALQQYFLFAISYYPRNFVKRKP</sequence>
<dbReference type="InterPro" id="IPR008969">
    <property type="entry name" value="CarboxyPept-like_regulatory"/>
</dbReference>
<comment type="caution">
    <text evidence="2">The sequence shown here is derived from an EMBL/GenBank/DDBJ whole genome shotgun (WGS) entry which is preliminary data.</text>
</comment>
<dbReference type="RefSeq" id="WP_133236952.1">
    <property type="nucleotide sequence ID" value="NZ_SOZE01000057.1"/>
</dbReference>
<dbReference type="AlphaFoldDB" id="A0A4Y8RXI5"/>
<dbReference type="SUPFAM" id="SSF56935">
    <property type="entry name" value="Porins"/>
    <property type="match status" value="1"/>
</dbReference>
<dbReference type="Pfam" id="PF14905">
    <property type="entry name" value="OMP_b-brl_3"/>
    <property type="match status" value="1"/>
</dbReference>
<keyword evidence="3" id="KW-1185">Reference proteome</keyword>
<organism evidence="2 3">
    <name type="scientific">Mucilaginibacter psychrotolerans</name>
    <dbReference type="NCBI Taxonomy" id="1524096"/>
    <lineage>
        <taxon>Bacteria</taxon>
        <taxon>Pseudomonadati</taxon>
        <taxon>Bacteroidota</taxon>
        <taxon>Sphingobacteriia</taxon>
        <taxon>Sphingobacteriales</taxon>
        <taxon>Sphingobacteriaceae</taxon>
        <taxon>Mucilaginibacter</taxon>
    </lineage>
</organism>
<protein>
    <recommendedName>
        <fullName evidence="1">Outer membrane protein beta-barrel domain-containing protein</fullName>
    </recommendedName>
</protein>
<dbReference type="SUPFAM" id="SSF49464">
    <property type="entry name" value="Carboxypeptidase regulatory domain-like"/>
    <property type="match status" value="1"/>
</dbReference>
<evidence type="ECO:0000313" key="2">
    <source>
        <dbReference type="EMBL" id="TFF30396.1"/>
    </source>
</evidence>
<proteinExistence type="predicted"/>
<reference evidence="2 3" key="1">
    <citation type="journal article" date="2017" name="Int. J. Syst. Evol. Microbiol.">
        <title>Mucilaginibacterpsychrotolerans sp. nov., isolated from peatlands.</title>
        <authorList>
            <person name="Deng Y."/>
            <person name="Shen L."/>
            <person name="Xu B."/>
            <person name="Liu Y."/>
            <person name="Gu Z."/>
            <person name="Liu H."/>
            <person name="Zhou Y."/>
        </authorList>
    </citation>
    <scope>NUCLEOTIDE SEQUENCE [LARGE SCALE GENOMIC DNA]</scope>
    <source>
        <strain evidence="2 3">NH7-4</strain>
    </source>
</reference>
<feature type="domain" description="Outer membrane protein beta-barrel" evidence="1">
    <location>
        <begin position="459"/>
        <end position="926"/>
    </location>
</feature>
<dbReference type="InterPro" id="IPR041700">
    <property type="entry name" value="OMP_b-brl_3"/>
</dbReference>
<evidence type="ECO:0000313" key="3">
    <source>
        <dbReference type="Proteomes" id="UP000297540"/>
    </source>
</evidence>
<gene>
    <name evidence="2" type="ORF">E2R66_27450</name>
</gene>
<name>A0A4Y8RXI5_9SPHI</name>
<accession>A0A4Y8RXI5</accession>
<dbReference type="EMBL" id="SOZE01000057">
    <property type="protein sequence ID" value="TFF30396.1"/>
    <property type="molecule type" value="Genomic_DNA"/>
</dbReference>
<evidence type="ECO:0000259" key="1">
    <source>
        <dbReference type="Pfam" id="PF14905"/>
    </source>
</evidence>
<dbReference type="OrthoDB" id="1086219at2"/>
<dbReference type="Proteomes" id="UP000297540">
    <property type="component" value="Unassembled WGS sequence"/>
</dbReference>